<dbReference type="GO" id="GO:0004061">
    <property type="term" value="F:arylformamidase activity"/>
    <property type="evidence" value="ECO:0007669"/>
    <property type="project" value="InterPro"/>
</dbReference>
<dbReference type="GO" id="GO:0019441">
    <property type="term" value="P:L-tryptophan catabolic process to kynurenine"/>
    <property type="evidence" value="ECO:0007669"/>
    <property type="project" value="InterPro"/>
</dbReference>
<evidence type="ECO:0000313" key="1">
    <source>
        <dbReference type="EMBL" id="CUV01610.1"/>
    </source>
</evidence>
<dbReference type="InterPro" id="IPR037175">
    <property type="entry name" value="KFase_sf"/>
</dbReference>
<protein>
    <submittedName>
        <fullName evidence="1">Uncharacterized protein</fullName>
    </submittedName>
</protein>
<reference evidence="1" key="1">
    <citation type="submission" date="2015-10" db="EMBL/GenBank/DDBJ databases">
        <authorList>
            <person name="Gilbert D.G."/>
        </authorList>
    </citation>
    <scope>NUCLEOTIDE SEQUENCE</scope>
</reference>
<dbReference type="Gene3D" id="3.50.30.50">
    <property type="entry name" value="Putative cyclase"/>
    <property type="match status" value="1"/>
</dbReference>
<proteinExistence type="predicted"/>
<organism evidence="1">
    <name type="scientific">hydrothermal vent metagenome</name>
    <dbReference type="NCBI Taxonomy" id="652676"/>
    <lineage>
        <taxon>unclassified sequences</taxon>
        <taxon>metagenomes</taxon>
        <taxon>ecological metagenomes</taxon>
    </lineage>
</organism>
<sequence length="48" mass="4951">MALEKRLIVLENLTNLDLLPPTGALLIIGLLRLEGSSGGPASVTALVP</sequence>
<accession>A0A160VAT4</accession>
<gene>
    <name evidence="1" type="ORF">MGWOODY_Clf2142</name>
</gene>
<dbReference type="SUPFAM" id="SSF102198">
    <property type="entry name" value="Putative cyclase"/>
    <property type="match status" value="1"/>
</dbReference>
<name>A0A160VAT4_9ZZZZ</name>
<dbReference type="EMBL" id="FAXA01000106">
    <property type="protein sequence ID" value="CUV01610.1"/>
    <property type="molecule type" value="Genomic_DNA"/>
</dbReference>
<dbReference type="AlphaFoldDB" id="A0A160VAT4"/>